<evidence type="ECO:0000313" key="2">
    <source>
        <dbReference type="EMBL" id="BAT89792.1"/>
    </source>
</evidence>
<feature type="compositionally biased region" description="Polar residues" evidence="1">
    <location>
        <begin position="58"/>
        <end position="69"/>
    </location>
</feature>
<reference evidence="2 3" key="1">
    <citation type="journal article" date="2015" name="Sci. Rep.">
        <title>The power of single molecule real-time sequencing technology in the de novo assembly of a eukaryotic genome.</title>
        <authorList>
            <person name="Sakai H."/>
            <person name="Naito K."/>
            <person name="Ogiso-Tanaka E."/>
            <person name="Takahashi Y."/>
            <person name="Iseki K."/>
            <person name="Muto C."/>
            <person name="Satou K."/>
            <person name="Teruya K."/>
            <person name="Shiroma A."/>
            <person name="Shimoji M."/>
            <person name="Hirano T."/>
            <person name="Itoh T."/>
            <person name="Kaga A."/>
            <person name="Tomooka N."/>
        </authorList>
    </citation>
    <scope>NUCLEOTIDE SEQUENCE [LARGE SCALE GENOMIC DNA]</scope>
    <source>
        <strain evidence="3">cv. Shumari</strain>
    </source>
</reference>
<dbReference type="Proteomes" id="UP000291084">
    <property type="component" value="Chromosome 6"/>
</dbReference>
<sequence>DGLHWGVSAEATERRIQQFTRSFIFYQLLTVQLGSKVQQPPRPTFARPGSGKRKKPSRSPTQLPSSMWQQGRGPRERRSVQQHFTPRTWSQPMIKQPR</sequence>
<evidence type="ECO:0000313" key="3">
    <source>
        <dbReference type="Proteomes" id="UP000291084"/>
    </source>
</evidence>
<name>A0A0S3SAG2_PHAAN</name>
<dbReference type="AlphaFoldDB" id="A0A0S3SAG2"/>
<dbReference type="EMBL" id="AP015039">
    <property type="protein sequence ID" value="BAT89792.1"/>
    <property type="molecule type" value="Genomic_DNA"/>
</dbReference>
<feature type="region of interest" description="Disordered" evidence="1">
    <location>
        <begin position="36"/>
        <end position="98"/>
    </location>
</feature>
<evidence type="ECO:0000256" key="1">
    <source>
        <dbReference type="SAM" id="MobiDB-lite"/>
    </source>
</evidence>
<proteinExistence type="predicted"/>
<accession>A0A0S3SAG2</accession>
<organism evidence="2 3">
    <name type="scientific">Vigna angularis var. angularis</name>
    <dbReference type="NCBI Taxonomy" id="157739"/>
    <lineage>
        <taxon>Eukaryota</taxon>
        <taxon>Viridiplantae</taxon>
        <taxon>Streptophyta</taxon>
        <taxon>Embryophyta</taxon>
        <taxon>Tracheophyta</taxon>
        <taxon>Spermatophyta</taxon>
        <taxon>Magnoliopsida</taxon>
        <taxon>eudicotyledons</taxon>
        <taxon>Gunneridae</taxon>
        <taxon>Pentapetalae</taxon>
        <taxon>rosids</taxon>
        <taxon>fabids</taxon>
        <taxon>Fabales</taxon>
        <taxon>Fabaceae</taxon>
        <taxon>Papilionoideae</taxon>
        <taxon>50 kb inversion clade</taxon>
        <taxon>NPAAA clade</taxon>
        <taxon>indigoferoid/millettioid clade</taxon>
        <taxon>Phaseoleae</taxon>
        <taxon>Vigna</taxon>
    </lineage>
</organism>
<feature type="compositionally biased region" description="Polar residues" evidence="1">
    <location>
        <begin position="81"/>
        <end position="98"/>
    </location>
</feature>
<gene>
    <name evidence="2" type="primary">Vigan.06G085700</name>
    <name evidence="2" type="ORF">VIGAN_06085700</name>
</gene>
<feature type="non-terminal residue" evidence="2">
    <location>
        <position position="1"/>
    </location>
</feature>
<protein>
    <submittedName>
        <fullName evidence="2">Uncharacterized protein</fullName>
    </submittedName>
</protein>
<keyword evidence="3" id="KW-1185">Reference proteome</keyword>